<accession>A0A850H9X2</accession>
<name>A0A850H9X2_9SPHN</name>
<sequence length="171" mass="20033">MLQLQADTRARLPFRAVNRRGAPDYDPSFQRHHLLPRQLLSRSCFRHMFDWIEPGRVGFDDFRANGLLLPANENTAQRVGLPMHRGPHRRYNQMVIERVGSIERDWSRTRIADPRKAIESASMRMRLLQTALRKRLLQQENRFVLNRKDPLGYGFDFTDLDAMAEVLYGAT</sequence>
<reference evidence="1 2" key="1">
    <citation type="submission" date="2020-06" db="EMBL/GenBank/DDBJ databases">
        <title>Altererythrobacter lutimaris sp. nov., a marine bacterium isolated from a tidal flat.</title>
        <authorList>
            <person name="Kim D."/>
            <person name="Yoo Y."/>
            <person name="Kim J.-J."/>
        </authorList>
    </citation>
    <scope>NUCLEOTIDE SEQUENCE [LARGE SCALE GENOMIC DNA]</scope>
    <source>
        <strain evidence="1 2">JGD-16</strain>
    </source>
</reference>
<dbReference type="Proteomes" id="UP000546031">
    <property type="component" value="Unassembled WGS sequence"/>
</dbReference>
<gene>
    <name evidence="1" type="ORF">HUO12_02125</name>
</gene>
<organism evidence="1 2">
    <name type="scientific">Altererythrobacter lutimaris</name>
    <dbReference type="NCBI Taxonomy" id="2743979"/>
    <lineage>
        <taxon>Bacteria</taxon>
        <taxon>Pseudomonadati</taxon>
        <taxon>Pseudomonadota</taxon>
        <taxon>Alphaproteobacteria</taxon>
        <taxon>Sphingomonadales</taxon>
        <taxon>Erythrobacteraceae</taxon>
        <taxon>Altererythrobacter</taxon>
    </lineage>
</organism>
<dbReference type="InterPro" id="IPR032871">
    <property type="entry name" value="AHH_dom_containing"/>
</dbReference>
<proteinExistence type="predicted"/>
<dbReference type="EMBL" id="JABWTA010000001">
    <property type="protein sequence ID" value="NVE93686.1"/>
    <property type="molecule type" value="Genomic_DNA"/>
</dbReference>
<protein>
    <submittedName>
        <fullName evidence="1">AHH domain-containing protein</fullName>
    </submittedName>
</protein>
<evidence type="ECO:0000313" key="1">
    <source>
        <dbReference type="EMBL" id="NVE93686.1"/>
    </source>
</evidence>
<evidence type="ECO:0000313" key="2">
    <source>
        <dbReference type="Proteomes" id="UP000546031"/>
    </source>
</evidence>
<comment type="caution">
    <text evidence="1">The sequence shown here is derived from an EMBL/GenBank/DDBJ whole genome shotgun (WGS) entry which is preliminary data.</text>
</comment>
<dbReference type="AlphaFoldDB" id="A0A850H9X2"/>
<dbReference type="Pfam" id="PF14412">
    <property type="entry name" value="AHH"/>
    <property type="match status" value="1"/>
</dbReference>
<keyword evidence="2" id="KW-1185">Reference proteome</keyword>